<evidence type="ECO:0000259" key="10">
    <source>
        <dbReference type="Pfam" id="PF04290"/>
    </source>
</evidence>
<dbReference type="RefSeq" id="WP_267848847.1">
    <property type="nucleotide sequence ID" value="NZ_JAPMXC010000006.1"/>
</dbReference>
<keyword evidence="13" id="KW-1185">Reference proteome</keyword>
<dbReference type="Proteomes" id="UP001082899">
    <property type="component" value="Unassembled WGS sequence"/>
</dbReference>
<feature type="transmembrane region" description="Helical" evidence="9">
    <location>
        <begin position="562"/>
        <end position="589"/>
    </location>
</feature>
<dbReference type="InterPro" id="IPR004681">
    <property type="entry name" value="TRAP_DctM"/>
</dbReference>
<gene>
    <name evidence="12" type="ORF">OVY01_17555</name>
</gene>
<evidence type="ECO:0000259" key="11">
    <source>
        <dbReference type="Pfam" id="PF06808"/>
    </source>
</evidence>
<evidence type="ECO:0000313" key="12">
    <source>
        <dbReference type="EMBL" id="MCY0388979.1"/>
    </source>
</evidence>
<comment type="caution">
    <text evidence="12">The sequence shown here is derived from an EMBL/GenBank/DDBJ whole genome shotgun (WGS) entry which is preliminary data.</text>
</comment>
<feature type="transmembrane region" description="Helical" evidence="9">
    <location>
        <begin position="414"/>
        <end position="432"/>
    </location>
</feature>
<feature type="transmembrane region" description="Helical" evidence="9">
    <location>
        <begin position="509"/>
        <end position="531"/>
    </location>
</feature>
<organism evidence="12 13">
    <name type="scientific">Robbsia betulipollinis</name>
    <dbReference type="NCBI Taxonomy" id="2981849"/>
    <lineage>
        <taxon>Bacteria</taxon>
        <taxon>Pseudomonadati</taxon>
        <taxon>Pseudomonadota</taxon>
        <taxon>Betaproteobacteria</taxon>
        <taxon>Burkholderiales</taxon>
        <taxon>Burkholderiaceae</taxon>
        <taxon>Robbsia</taxon>
    </lineage>
</organism>
<evidence type="ECO:0000256" key="8">
    <source>
        <dbReference type="RuleBase" id="RU369079"/>
    </source>
</evidence>
<accession>A0ABT3ZQZ2</accession>
<feature type="transmembrane region" description="Helical" evidence="9">
    <location>
        <begin position="66"/>
        <end position="84"/>
    </location>
</feature>
<dbReference type="Pfam" id="PF04290">
    <property type="entry name" value="DctQ"/>
    <property type="match status" value="1"/>
</dbReference>
<evidence type="ECO:0000256" key="4">
    <source>
        <dbReference type="ARBA" id="ARBA00022519"/>
    </source>
</evidence>
<evidence type="ECO:0000256" key="3">
    <source>
        <dbReference type="ARBA" id="ARBA00022475"/>
    </source>
</evidence>
<feature type="transmembrane region" description="Helical" evidence="9">
    <location>
        <begin position="204"/>
        <end position="236"/>
    </location>
</feature>
<keyword evidence="5 9" id="KW-0812">Transmembrane</keyword>
<dbReference type="InterPro" id="IPR010656">
    <property type="entry name" value="DctM"/>
</dbReference>
<dbReference type="PANTHER" id="PTHR33362:SF2">
    <property type="entry name" value="TRAP TRANSPORTER LARGE PERMEASE PROTEIN"/>
    <property type="match status" value="1"/>
</dbReference>
<feature type="domain" description="Tripartite ATP-independent periplasmic transporters DctQ component" evidence="10">
    <location>
        <begin position="44"/>
        <end position="167"/>
    </location>
</feature>
<name>A0ABT3ZQZ2_9BURK</name>
<feature type="transmembrane region" description="Helical" evidence="9">
    <location>
        <begin position="256"/>
        <end position="277"/>
    </location>
</feature>
<feature type="transmembrane region" description="Helical" evidence="9">
    <location>
        <begin position="146"/>
        <end position="167"/>
    </location>
</feature>
<keyword evidence="4 8" id="KW-0997">Cell inner membrane</keyword>
<keyword evidence="7 9" id="KW-0472">Membrane</keyword>
<dbReference type="InterPro" id="IPR055348">
    <property type="entry name" value="DctQ"/>
</dbReference>
<feature type="transmembrane region" description="Helical" evidence="9">
    <location>
        <begin position="297"/>
        <end position="326"/>
    </location>
</feature>
<feature type="transmembrane region" description="Helical" evidence="9">
    <location>
        <begin position="444"/>
        <end position="461"/>
    </location>
</feature>
<feature type="transmembrane region" description="Helical" evidence="9">
    <location>
        <begin position="473"/>
        <end position="497"/>
    </location>
</feature>
<feature type="transmembrane region" description="Helical" evidence="9">
    <location>
        <begin position="105"/>
        <end position="126"/>
    </location>
</feature>
<sequence length="631" mass="65518">MESVHSSLDARLGDGVNAPLAIPLRVLTTLVELTAAALLLAEVSVLITGVVWRYVLDSPLTWTDELASMLFTWLAMLGAVLALARGENMRMTAIVNRFSPAAQRWCESVSQLVVALFVAIILLPAGQHASEQMAILTPALGIADGLRALAVPVGAALMLLFAIGNLLMNGGRTAILGGVATIAAIGAALWLLQPAFIAMGNLNLLVFFVLLVGAAVLIGVPIGFAFGISTVAYLTVVTHAPLGIVVSRMDEGMSHLILLAVPIFVLLGGLIEISGLARNLVDFMASLLGHVRGGLQYVLLGAMFLVSGISGSKAADMAAIAPALFPEMKSRGVQGEDLAALLSASGAMTETIPPSLVLITIGAVCSVSISALFVGGLLPALIATVAIAFVCWMKARRADAPTLSRAPLRVVMRTFVIAVPALALPVLIRAAVVEGVATATEVSTLGVIYTLIAGILASLFGKPFAYRRLYKMLVDAAALSGAILLIIGLATSMAWALTRSGFSTYLVGMMQSVPGGATGFMIVTIVCFAILGSVLEGIPAIVLFGPLLFPAAHALHINEVHYAMVVILAMGLGLFAPPFGVGFYAACAIGKTSPDGVGKRIWPYLFALLIALLLVAFIPWLSTGFLGHAAE</sequence>
<keyword evidence="2 8" id="KW-0813">Transport</keyword>
<keyword evidence="3" id="KW-1003">Cell membrane</keyword>
<evidence type="ECO:0000256" key="2">
    <source>
        <dbReference type="ARBA" id="ARBA00022448"/>
    </source>
</evidence>
<comment type="subcellular location">
    <subcellularLocation>
        <location evidence="1 8">Cell inner membrane</location>
        <topology evidence="1 8">Multi-pass membrane protein</topology>
    </subcellularLocation>
</comment>
<evidence type="ECO:0000256" key="5">
    <source>
        <dbReference type="ARBA" id="ARBA00022692"/>
    </source>
</evidence>
<feature type="transmembrane region" description="Helical" evidence="9">
    <location>
        <begin position="538"/>
        <end position="556"/>
    </location>
</feature>
<feature type="domain" description="TRAP C4-dicarboxylate transport system permease DctM subunit" evidence="11">
    <location>
        <begin position="214"/>
        <end position="621"/>
    </location>
</feature>
<protein>
    <submittedName>
        <fullName evidence="12">TRAP transporter large permease subunit</fullName>
    </submittedName>
</protein>
<dbReference type="PANTHER" id="PTHR33362">
    <property type="entry name" value="SIALIC ACID TRAP TRANSPORTER PERMEASE PROTEIN SIAT-RELATED"/>
    <property type="match status" value="1"/>
</dbReference>
<reference evidence="12" key="1">
    <citation type="submission" date="2022-11" db="EMBL/GenBank/DDBJ databases">
        <title>Robbsia betulipollinis sp. nov., isolated from pollen of birch (Betula pendula).</title>
        <authorList>
            <person name="Shi H."/>
            <person name="Ambika Manirajan B."/>
            <person name="Ratering S."/>
            <person name="Geissler-Plaum R."/>
            <person name="Schnell S."/>
        </authorList>
    </citation>
    <scope>NUCLEOTIDE SEQUENCE</scope>
    <source>
        <strain evidence="12">Bb-Pol-6</strain>
    </source>
</reference>
<feature type="transmembrane region" description="Helical" evidence="9">
    <location>
        <begin position="601"/>
        <end position="621"/>
    </location>
</feature>
<evidence type="ECO:0000256" key="1">
    <source>
        <dbReference type="ARBA" id="ARBA00004429"/>
    </source>
</evidence>
<feature type="transmembrane region" description="Helical" evidence="9">
    <location>
        <begin position="369"/>
        <end position="393"/>
    </location>
</feature>
<comment type="function">
    <text evidence="8">Part of the tripartite ATP-independent periplasmic (TRAP) transport system.</text>
</comment>
<evidence type="ECO:0000256" key="6">
    <source>
        <dbReference type="ARBA" id="ARBA00022989"/>
    </source>
</evidence>
<dbReference type="Pfam" id="PF06808">
    <property type="entry name" value="DctM"/>
    <property type="match status" value="1"/>
</dbReference>
<proteinExistence type="predicted"/>
<evidence type="ECO:0000256" key="9">
    <source>
        <dbReference type="SAM" id="Phobius"/>
    </source>
</evidence>
<evidence type="ECO:0000256" key="7">
    <source>
        <dbReference type="ARBA" id="ARBA00023136"/>
    </source>
</evidence>
<feature type="transmembrane region" description="Helical" evidence="9">
    <location>
        <begin position="174"/>
        <end position="192"/>
    </location>
</feature>
<feature type="transmembrane region" description="Helical" evidence="9">
    <location>
        <begin position="33"/>
        <end position="54"/>
    </location>
</feature>
<evidence type="ECO:0000313" key="13">
    <source>
        <dbReference type="Proteomes" id="UP001082899"/>
    </source>
</evidence>
<dbReference type="NCBIfam" id="TIGR00786">
    <property type="entry name" value="dctM"/>
    <property type="match status" value="1"/>
</dbReference>
<dbReference type="EMBL" id="JAPMXC010000006">
    <property type="protein sequence ID" value="MCY0388979.1"/>
    <property type="molecule type" value="Genomic_DNA"/>
</dbReference>
<keyword evidence="6 9" id="KW-1133">Transmembrane helix</keyword>